<organism evidence="2 3">
    <name type="scientific">Ramazzottius varieornatus</name>
    <name type="common">Water bear</name>
    <name type="synonym">Tardigrade</name>
    <dbReference type="NCBI Taxonomy" id="947166"/>
    <lineage>
        <taxon>Eukaryota</taxon>
        <taxon>Metazoa</taxon>
        <taxon>Ecdysozoa</taxon>
        <taxon>Tardigrada</taxon>
        <taxon>Eutardigrada</taxon>
        <taxon>Parachela</taxon>
        <taxon>Hypsibioidea</taxon>
        <taxon>Ramazzottiidae</taxon>
        <taxon>Ramazzottius</taxon>
    </lineage>
</organism>
<comment type="caution">
    <text evidence="2">The sequence shown here is derived from an EMBL/GenBank/DDBJ whole genome shotgun (WGS) entry which is preliminary data.</text>
</comment>
<name>A0A1D1UF25_RAMVA</name>
<keyword evidence="1" id="KW-0732">Signal</keyword>
<sequence length="218" mass="24262">MAIFIGLLALCTAGIPHMVSAIPGPIDLAQDAKDATTYPLIQGYFRVEARILSLENPRGTTRNMVPCDIARPGACDTQVFAVIDWKTPNYDFGKDSVPYTNYEKIFDGSGTSSVNINKTITKDVCNDSTRKLNLRVRAVDRDFVGENTIDHWSGFIYTTNRPADSQAQAMWSPVQTTSGHNGSHKIRWQYRWYFIPREQCQASSGSSGIISRFVPFVG</sequence>
<gene>
    <name evidence="2" type="primary">RvY_01083-1</name>
    <name evidence="2" type="synonym">RvY_01083.1</name>
    <name evidence="2" type="ORF">RvY_01083</name>
</gene>
<evidence type="ECO:0000313" key="3">
    <source>
        <dbReference type="Proteomes" id="UP000186922"/>
    </source>
</evidence>
<evidence type="ECO:0000313" key="2">
    <source>
        <dbReference type="EMBL" id="GAU88374.1"/>
    </source>
</evidence>
<evidence type="ECO:0000256" key="1">
    <source>
        <dbReference type="SAM" id="SignalP"/>
    </source>
</evidence>
<keyword evidence="3" id="KW-1185">Reference proteome</keyword>
<dbReference type="AlphaFoldDB" id="A0A1D1UF25"/>
<feature type="signal peptide" evidence="1">
    <location>
        <begin position="1"/>
        <end position="21"/>
    </location>
</feature>
<proteinExistence type="predicted"/>
<accession>A0A1D1UF25</accession>
<feature type="chain" id="PRO_5008897177" evidence="1">
    <location>
        <begin position="22"/>
        <end position="218"/>
    </location>
</feature>
<dbReference type="Proteomes" id="UP000186922">
    <property type="component" value="Unassembled WGS sequence"/>
</dbReference>
<dbReference type="OrthoDB" id="10318435at2759"/>
<protein>
    <submittedName>
        <fullName evidence="2">Uncharacterized protein</fullName>
    </submittedName>
</protein>
<dbReference type="EMBL" id="BDGG01000001">
    <property type="protein sequence ID" value="GAU88374.1"/>
    <property type="molecule type" value="Genomic_DNA"/>
</dbReference>
<reference evidence="2 3" key="1">
    <citation type="journal article" date="2016" name="Nat. Commun.">
        <title>Extremotolerant tardigrade genome and improved radiotolerance of human cultured cells by tardigrade-unique protein.</title>
        <authorList>
            <person name="Hashimoto T."/>
            <person name="Horikawa D.D."/>
            <person name="Saito Y."/>
            <person name="Kuwahara H."/>
            <person name="Kozuka-Hata H."/>
            <person name="Shin-I T."/>
            <person name="Minakuchi Y."/>
            <person name="Ohishi K."/>
            <person name="Motoyama A."/>
            <person name="Aizu T."/>
            <person name="Enomoto A."/>
            <person name="Kondo K."/>
            <person name="Tanaka S."/>
            <person name="Hara Y."/>
            <person name="Koshikawa S."/>
            <person name="Sagara H."/>
            <person name="Miura T."/>
            <person name="Yokobori S."/>
            <person name="Miyagawa K."/>
            <person name="Suzuki Y."/>
            <person name="Kubo T."/>
            <person name="Oyama M."/>
            <person name="Kohara Y."/>
            <person name="Fujiyama A."/>
            <person name="Arakawa K."/>
            <person name="Katayama T."/>
            <person name="Toyoda A."/>
            <person name="Kunieda T."/>
        </authorList>
    </citation>
    <scope>NUCLEOTIDE SEQUENCE [LARGE SCALE GENOMIC DNA]</scope>
    <source>
        <strain evidence="2 3">YOKOZUNA-1</strain>
    </source>
</reference>